<dbReference type="Gene3D" id="3.30.559.10">
    <property type="entry name" value="Chloramphenicol acetyltransferase-like domain"/>
    <property type="match status" value="2"/>
</dbReference>
<dbReference type="PANTHER" id="PTHR31642:SF145">
    <property type="entry name" value="BRASSINOSTEROID-RELATED ACYLTRANSFERASE 1"/>
    <property type="match status" value="1"/>
</dbReference>
<protein>
    <recommendedName>
        <fullName evidence="4">Omega-hydroxypalmitate O-feruloyl transferase</fullName>
    </recommendedName>
</protein>
<dbReference type="PANTHER" id="PTHR31642">
    <property type="entry name" value="TRICHOTHECENE 3-O-ACETYLTRANSFERASE"/>
    <property type="match status" value="1"/>
</dbReference>
<dbReference type="Proteomes" id="UP000796880">
    <property type="component" value="Unassembled WGS sequence"/>
</dbReference>
<accession>A0A8K0H5S7</accession>
<evidence type="ECO:0008006" key="4">
    <source>
        <dbReference type="Google" id="ProtNLM"/>
    </source>
</evidence>
<gene>
    <name evidence="2" type="ORF">FNV43_RR11394</name>
</gene>
<dbReference type="GO" id="GO:0016747">
    <property type="term" value="F:acyltransferase activity, transferring groups other than amino-acyl groups"/>
    <property type="evidence" value="ECO:0007669"/>
    <property type="project" value="TreeGrafter"/>
</dbReference>
<name>A0A8K0H5S7_9ROSA</name>
<dbReference type="Pfam" id="PF02458">
    <property type="entry name" value="Transferase"/>
    <property type="match status" value="1"/>
</dbReference>
<sequence length="475" mass="51972">MATQYENCPPVSITKTVSVYPKILHPQNKVVSLSNLDRQCPTLMYVVFFYNNPLSLACKSLSLESAFSNLKSGLEETLSMWYPAAGRLSLNPSDGKLNLWCNNKGAILAEATSPVRISDLGDLSQYNKFFEKLVFKPDFAGNFSEMPLVVAQVTKFGCGGYSIGIGTSHSLFDGPAAYDFLSAWSSASAIMKQKKDIVGLYQPVHERPSILLLANNNTTSQAVKGVVDKLPKTTTGAAAIDHLYQLIMQAATEGSLLIKSPGSNSTENSYLLKTFHLSGALIETLKTKFFGENDGFSCSSFEVVAAHLWKARSKALGLRKETMACLQFAVDTRNKVVPPLPNGFSGNAYVLASVALPAAQLDQISHKDIVDKIRHAKNSVNNEYVKAYMEGLDGRQASLPPLKELTLVSDWTRMPFHKLQLLHGEAAYASPLVSPIPQVAYLMQNPTDNKGIDVRIGLLPHNLDAFSYYFLSATR</sequence>
<keyword evidence="3" id="KW-1185">Reference proteome</keyword>
<evidence type="ECO:0000256" key="1">
    <source>
        <dbReference type="ARBA" id="ARBA00009861"/>
    </source>
</evidence>
<comment type="similarity">
    <text evidence="1">Belongs to the plant acyltransferase family.</text>
</comment>
<reference evidence="2" key="1">
    <citation type="submission" date="2020-03" db="EMBL/GenBank/DDBJ databases">
        <title>A high-quality chromosome-level genome assembly of a woody plant with both climbing and erect habits, Rhamnella rubrinervis.</title>
        <authorList>
            <person name="Lu Z."/>
            <person name="Yang Y."/>
            <person name="Zhu X."/>
            <person name="Sun Y."/>
        </authorList>
    </citation>
    <scope>NUCLEOTIDE SEQUENCE</scope>
    <source>
        <strain evidence="2">BYM</strain>
        <tissue evidence="2">Leaf</tissue>
    </source>
</reference>
<evidence type="ECO:0000313" key="2">
    <source>
        <dbReference type="EMBL" id="KAF3446215.1"/>
    </source>
</evidence>
<dbReference type="InterPro" id="IPR050317">
    <property type="entry name" value="Plant_Fungal_Acyltransferase"/>
</dbReference>
<proteinExistence type="inferred from homology"/>
<organism evidence="2 3">
    <name type="scientific">Rhamnella rubrinervis</name>
    <dbReference type="NCBI Taxonomy" id="2594499"/>
    <lineage>
        <taxon>Eukaryota</taxon>
        <taxon>Viridiplantae</taxon>
        <taxon>Streptophyta</taxon>
        <taxon>Embryophyta</taxon>
        <taxon>Tracheophyta</taxon>
        <taxon>Spermatophyta</taxon>
        <taxon>Magnoliopsida</taxon>
        <taxon>eudicotyledons</taxon>
        <taxon>Gunneridae</taxon>
        <taxon>Pentapetalae</taxon>
        <taxon>rosids</taxon>
        <taxon>fabids</taxon>
        <taxon>Rosales</taxon>
        <taxon>Rhamnaceae</taxon>
        <taxon>rhamnoid group</taxon>
        <taxon>Rhamneae</taxon>
        <taxon>Rhamnella</taxon>
    </lineage>
</organism>
<dbReference type="InterPro" id="IPR023213">
    <property type="entry name" value="CAT-like_dom_sf"/>
</dbReference>
<evidence type="ECO:0000313" key="3">
    <source>
        <dbReference type="Proteomes" id="UP000796880"/>
    </source>
</evidence>
<dbReference type="AlphaFoldDB" id="A0A8K0H5S7"/>
<dbReference type="OrthoDB" id="671439at2759"/>
<comment type="caution">
    <text evidence="2">The sequence shown here is derived from an EMBL/GenBank/DDBJ whole genome shotgun (WGS) entry which is preliminary data.</text>
</comment>
<dbReference type="EMBL" id="VOIH02000005">
    <property type="protein sequence ID" value="KAF3446215.1"/>
    <property type="molecule type" value="Genomic_DNA"/>
</dbReference>